<dbReference type="KEGG" id="hro:HELRODRAFT_173811"/>
<dbReference type="EMBL" id="KB096676">
    <property type="protein sequence ID" value="ESO02977.1"/>
    <property type="molecule type" value="Genomic_DNA"/>
</dbReference>
<dbReference type="OrthoDB" id="6048664at2759"/>
<reference evidence="2 4" key="2">
    <citation type="journal article" date="2013" name="Nature">
        <title>Insights into bilaterian evolution from three spiralian genomes.</title>
        <authorList>
            <person name="Simakov O."/>
            <person name="Marletaz F."/>
            <person name="Cho S.J."/>
            <person name="Edsinger-Gonzales E."/>
            <person name="Havlak P."/>
            <person name="Hellsten U."/>
            <person name="Kuo D.H."/>
            <person name="Larsson T."/>
            <person name="Lv J."/>
            <person name="Arendt D."/>
            <person name="Savage R."/>
            <person name="Osoegawa K."/>
            <person name="de Jong P."/>
            <person name="Grimwood J."/>
            <person name="Chapman J.A."/>
            <person name="Shapiro H."/>
            <person name="Aerts A."/>
            <person name="Otillar R.P."/>
            <person name="Terry A.Y."/>
            <person name="Boore J.L."/>
            <person name="Grigoriev I.V."/>
            <person name="Lindberg D.R."/>
            <person name="Seaver E.C."/>
            <person name="Weisblat D.A."/>
            <person name="Putnam N.H."/>
            <person name="Rokhsar D.S."/>
        </authorList>
    </citation>
    <scope>NUCLEOTIDE SEQUENCE</scope>
</reference>
<sequence length="366" mass="41693">MASKNKCTAYAGTVPMKEMLHCKFCELVIHWKCASISEQTMKDIQQCTGLIWCCNGCVGQMEAFKPGSQLSVMGGDTKTIHESNAVIINQIKDLGEKFNKTLVNDDLNLAMKNLESKITMLQDELKNIKNIQNCNNVISGQIKEIKTILDKKITEDILDKKINSLHDGLRKSYSDAVKDVVGKKVETVNNEVMSINDGIKALKEVVISTKKTIQLYSEVEERSFNFIIFKLKESNNLNFNDSKKEDDDKIMRILGAITDEKFDMSNVVKHYRLGKRSDNVRPLLVRLKPKVLKNLIMESLNNLKNLDDDLKGIGIGHDMTKDQKIKCKELMNLAREKEAADKEDFVYRVRGEPGNLRIIRIKKRLH</sequence>
<dbReference type="HOGENOM" id="CLU_000680_29_0_1"/>
<accession>T1F794</accession>
<dbReference type="PANTHER" id="PTHR37445">
    <property type="entry name" value="PROTEIN CBG24663"/>
    <property type="match status" value="1"/>
</dbReference>
<keyword evidence="1" id="KW-0175">Coiled coil</keyword>
<reference evidence="3" key="3">
    <citation type="submission" date="2015-06" db="UniProtKB">
        <authorList>
            <consortium name="EnsemblMetazoa"/>
        </authorList>
    </citation>
    <scope>IDENTIFICATION</scope>
</reference>
<evidence type="ECO:0000256" key="1">
    <source>
        <dbReference type="SAM" id="Coils"/>
    </source>
</evidence>
<evidence type="ECO:0000313" key="3">
    <source>
        <dbReference type="EnsemblMetazoa" id="HelroP173811"/>
    </source>
</evidence>
<organism evidence="3 4">
    <name type="scientific">Helobdella robusta</name>
    <name type="common">Californian leech</name>
    <dbReference type="NCBI Taxonomy" id="6412"/>
    <lineage>
        <taxon>Eukaryota</taxon>
        <taxon>Metazoa</taxon>
        <taxon>Spiralia</taxon>
        <taxon>Lophotrochozoa</taxon>
        <taxon>Annelida</taxon>
        <taxon>Clitellata</taxon>
        <taxon>Hirudinea</taxon>
        <taxon>Rhynchobdellida</taxon>
        <taxon>Glossiphoniidae</taxon>
        <taxon>Helobdella</taxon>
    </lineage>
</organism>
<evidence type="ECO:0000313" key="4">
    <source>
        <dbReference type="Proteomes" id="UP000015101"/>
    </source>
</evidence>
<dbReference type="Proteomes" id="UP000015101">
    <property type="component" value="Unassembled WGS sequence"/>
</dbReference>
<reference evidence="4" key="1">
    <citation type="submission" date="2012-12" db="EMBL/GenBank/DDBJ databases">
        <authorList>
            <person name="Hellsten U."/>
            <person name="Grimwood J."/>
            <person name="Chapman J.A."/>
            <person name="Shapiro H."/>
            <person name="Aerts A."/>
            <person name="Otillar R.P."/>
            <person name="Terry A.Y."/>
            <person name="Boore J.L."/>
            <person name="Simakov O."/>
            <person name="Marletaz F."/>
            <person name="Cho S.-J."/>
            <person name="Edsinger-Gonzales E."/>
            <person name="Havlak P."/>
            <person name="Kuo D.-H."/>
            <person name="Larsson T."/>
            <person name="Lv J."/>
            <person name="Arendt D."/>
            <person name="Savage R."/>
            <person name="Osoegawa K."/>
            <person name="de Jong P."/>
            <person name="Lindberg D.R."/>
            <person name="Seaver E.C."/>
            <person name="Weisblat D.A."/>
            <person name="Putnam N.H."/>
            <person name="Grigoriev I.V."/>
            <person name="Rokhsar D.S."/>
        </authorList>
    </citation>
    <scope>NUCLEOTIDE SEQUENCE</scope>
</reference>
<dbReference type="GeneID" id="20204693"/>
<gene>
    <name evidence="3" type="primary">20204693</name>
    <name evidence="2" type="ORF">HELRODRAFT_173811</name>
</gene>
<evidence type="ECO:0000313" key="2">
    <source>
        <dbReference type="EMBL" id="ESO02977.1"/>
    </source>
</evidence>
<evidence type="ECO:0008006" key="5">
    <source>
        <dbReference type="Google" id="ProtNLM"/>
    </source>
</evidence>
<proteinExistence type="predicted"/>
<dbReference type="RefSeq" id="XP_009018670.1">
    <property type="nucleotide sequence ID" value="XM_009020422.1"/>
</dbReference>
<dbReference type="InParanoid" id="T1F794"/>
<protein>
    <recommendedName>
        <fullName evidence="5">Zinc finger PHD-type domain-containing protein</fullName>
    </recommendedName>
</protein>
<dbReference type="EMBL" id="AMQM01004730">
    <property type="status" value="NOT_ANNOTATED_CDS"/>
    <property type="molecule type" value="Genomic_DNA"/>
</dbReference>
<name>T1F794_HELRO</name>
<dbReference type="EnsemblMetazoa" id="HelroT173811">
    <property type="protein sequence ID" value="HelroP173811"/>
    <property type="gene ID" value="HelroG173811"/>
</dbReference>
<keyword evidence="4" id="KW-1185">Reference proteome</keyword>
<dbReference type="AlphaFoldDB" id="T1F794"/>
<feature type="coiled-coil region" evidence="1">
    <location>
        <begin position="104"/>
        <end position="131"/>
    </location>
</feature>
<dbReference type="PANTHER" id="PTHR37445:SF3">
    <property type="entry name" value="ZINC FINGER PHD-TYPE DOMAIN-CONTAINING PROTEIN"/>
    <property type="match status" value="1"/>
</dbReference>
<dbReference type="CTD" id="20204693"/>